<accession>A0A7C4XL17</accession>
<dbReference type="PROSITE" id="PS50125">
    <property type="entry name" value="GUANYLATE_CYCLASE_2"/>
    <property type="match status" value="1"/>
</dbReference>
<proteinExistence type="predicted"/>
<dbReference type="EMBL" id="DTGZ01000014">
    <property type="protein sequence ID" value="HGV96820.1"/>
    <property type="molecule type" value="Genomic_DNA"/>
</dbReference>
<dbReference type="GO" id="GO:0035556">
    <property type="term" value="P:intracellular signal transduction"/>
    <property type="evidence" value="ECO:0007669"/>
    <property type="project" value="InterPro"/>
</dbReference>
<dbReference type="GO" id="GO:0004016">
    <property type="term" value="F:adenylate cyclase activity"/>
    <property type="evidence" value="ECO:0007669"/>
    <property type="project" value="UniProtKB-ARBA"/>
</dbReference>
<sequence length="212" mass="23845">MKCPKCNQSIIEPLNFCPFCGSLLPQHKELPMENVNLTFVRADLSGFTSLSEKLAPEEVMGILRKIFSDFKVVISSYKGMIYQVIGDEIVGIFGLNKQSGFAFHMAILAIEDMFKKLDAFNRDYKPKAPIGLKVGAELDRASIHNFRGSLQNALIVADGFKKSLILQKNAENDTALVGENLYQATKSFFEFVYYGEFIEDTLSIKAYKFVLK</sequence>
<dbReference type="AlphaFoldDB" id="A0A7C4XL17"/>
<comment type="caution">
    <text evidence="2">The sequence shown here is derived from an EMBL/GenBank/DDBJ whole genome shotgun (WGS) entry which is preliminary data.</text>
</comment>
<name>A0A7C4XL17_UNCW3</name>
<dbReference type="SUPFAM" id="SSF55073">
    <property type="entry name" value="Nucleotide cyclase"/>
    <property type="match status" value="1"/>
</dbReference>
<dbReference type="CDD" id="cd07302">
    <property type="entry name" value="CHD"/>
    <property type="match status" value="1"/>
</dbReference>
<protein>
    <submittedName>
        <fullName evidence="2">Adenylate/guanylate cyclase domain-containing protein</fullName>
    </submittedName>
</protein>
<dbReference type="Gene3D" id="3.30.70.1230">
    <property type="entry name" value="Nucleotide cyclase"/>
    <property type="match status" value="1"/>
</dbReference>
<evidence type="ECO:0000313" key="2">
    <source>
        <dbReference type="EMBL" id="HGV96820.1"/>
    </source>
</evidence>
<gene>
    <name evidence="2" type="ORF">ENV60_00785</name>
</gene>
<reference evidence="2" key="1">
    <citation type="journal article" date="2020" name="mSystems">
        <title>Genome- and Community-Level Interaction Insights into Carbon Utilization and Element Cycling Functions of Hydrothermarchaeota in Hydrothermal Sediment.</title>
        <authorList>
            <person name="Zhou Z."/>
            <person name="Liu Y."/>
            <person name="Xu W."/>
            <person name="Pan J."/>
            <person name="Luo Z.H."/>
            <person name="Li M."/>
        </authorList>
    </citation>
    <scope>NUCLEOTIDE SEQUENCE [LARGE SCALE GENOMIC DNA]</scope>
    <source>
        <strain evidence="2">SpSt-774</strain>
    </source>
</reference>
<dbReference type="InterPro" id="IPR029787">
    <property type="entry name" value="Nucleotide_cyclase"/>
</dbReference>
<dbReference type="GO" id="GO:0009190">
    <property type="term" value="P:cyclic nucleotide biosynthetic process"/>
    <property type="evidence" value="ECO:0007669"/>
    <property type="project" value="InterPro"/>
</dbReference>
<evidence type="ECO:0000259" key="1">
    <source>
        <dbReference type="PROSITE" id="PS50125"/>
    </source>
</evidence>
<dbReference type="InterPro" id="IPR001054">
    <property type="entry name" value="A/G_cyclase"/>
</dbReference>
<feature type="domain" description="Guanylate cyclase" evidence="1">
    <location>
        <begin position="38"/>
        <end position="135"/>
    </location>
</feature>
<organism evidence="2">
    <name type="scientific">candidate division WOR-3 bacterium</name>
    <dbReference type="NCBI Taxonomy" id="2052148"/>
    <lineage>
        <taxon>Bacteria</taxon>
        <taxon>Bacteria division WOR-3</taxon>
    </lineage>
</organism>
<dbReference type="Pfam" id="PF00211">
    <property type="entry name" value="Guanylate_cyc"/>
    <property type="match status" value="1"/>
</dbReference>